<dbReference type="Proteomes" id="UP000015354">
    <property type="component" value="Unassembled WGS sequence"/>
</dbReference>
<evidence type="ECO:0000313" key="3">
    <source>
        <dbReference type="EMBL" id="EPY26750.1"/>
    </source>
</evidence>
<accession>S9VU28</accession>
<dbReference type="CDD" id="cd03193">
    <property type="entry name" value="GST_C_Metaxin"/>
    <property type="match status" value="1"/>
</dbReference>
<keyword evidence="4" id="KW-1185">Reference proteome</keyword>
<dbReference type="Gene3D" id="1.20.1050.10">
    <property type="match status" value="1"/>
</dbReference>
<proteinExistence type="predicted"/>
<dbReference type="InterPro" id="IPR036282">
    <property type="entry name" value="Glutathione-S-Trfase_C_sf"/>
</dbReference>
<name>S9VU28_9TRYP</name>
<comment type="caution">
    <text evidence="3">The sequence shown here is derived from an EMBL/GenBank/DDBJ whole genome shotgun (WGS) entry which is preliminary data.</text>
</comment>
<evidence type="ECO:0008006" key="5">
    <source>
        <dbReference type="Google" id="ProtNLM"/>
    </source>
</evidence>
<protein>
    <recommendedName>
        <fullName evidence="5">Glutathione S-transferase</fullName>
    </recommendedName>
</protein>
<dbReference type="InterPro" id="IPR012336">
    <property type="entry name" value="Thioredoxin-like_fold"/>
</dbReference>
<feature type="domain" description="Metaxin glutathione S-transferase" evidence="1">
    <location>
        <begin position="127"/>
        <end position="189"/>
    </location>
</feature>
<dbReference type="InterPro" id="IPR050931">
    <property type="entry name" value="Mito_Protein_Transport_Metaxin"/>
</dbReference>
<dbReference type="EMBL" id="ATMH01006098">
    <property type="protein sequence ID" value="EPY26750.1"/>
    <property type="molecule type" value="Genomic_DNA"/>
</dbReference>
<dbReference type="InterPro" id="IPR033468">
    <property type="entry name" value="Metaxin_GST"/>
</dbReference>
<dbReference type="Pfam" id="PF17172">
    <property type="entry name" value="GST_N_4"/>
    <property type="match status" value="1"/>
</dbReference>
<dbReference type="PANTHER" id="PTHR12289">
    <property type="entry name" value="METAXIN RELATED"/>
    <property type="match status" value="1"/>
</dbReference>
<dbReference type="PANTHER" id="PTHR12289:SF41">
    <property type="entry name" value="FAILED AXON CONNECTIONS-RELATED"/>
    <property type="match status" value="1"/>
</dbReference>
<sequence length="241" mass="27246">MDTYPSPNECLPFIVYRDQVMAESKRIIEFLSTEFHVKLDTRLSRLDRATGTALIDMIDYSMNPTFYRIAFVLHPCVGTYMISKVLGIPKILARLAVRSFAADMQASYNVTAYGALTPEQYENEFLRDCEAVEQQIGDKPFLFGDEPTSYDCAVYALLIPFVNMKNYAEVSDVYLTVAQSPILVEYLHRLTERAFPDLEELMVATTVARSEVADSPASLDLDPEEETAMGDEDGRVIRLAY</sequence>
<dbReference type="GO" id="GO:0005737">
    <property type="term" value="C:cytoplasm"/>
    <property type="evidence" value="ECO:0007669"/>
    <property type="project" value="TreeGrafter"/>
</dbReference>
<gene>
    <name evidence="3" type="ORF">STCU_06098</name>
</gene>
<evidence type="ECO:0000259" key="2">
    <source>
        <dbReference type="Pfam" id="PF17172"/>
    </source>
</evidence>
<dbReference type="OrthoDB" id="5809458at2759"/>
<evidence type="ECO:0000313" key="4">
    <source>
        <dbReference type="Proteomes" id="UP000015354"/>
    </source>
</evidence>
<dbReference type="AlphaFoldDB" id="S9VU28"/>
<dbReference type="SUPFAM" id="SSF47616">
    <property type="entry name" value="GST C-terminal domain-like"/>
    <property type="match status" value="1"/>
</dbReference>
<dbReference type="Pfam" id="PF17171">
    <property type="entry name" value="GST_C_6"/>
    <property type="match status" value="1"/>
</dbReference>
<organism evidence="3 4">
    <name type="scientific">Strigomonas culicis</name>
    <dbReference type="NCBI Taxonomy" id="28005"/>
    <lineage>
        <taxon>Eukaryota</taxon>
        <taxon>Discoba</taxon>
        <taxon>Euglenozoa</taxon>
        <taxon>Kinetoplastea</taxon>
        <taxon>Metakinetoplastina</taxon>
        <taxon>Trypanosomatida</taxon>
        <taxon>Trypanosomatidae</taxon>
        <taxon>Strigomonadinae</taxon>
        <taxon>Strigomonas</taxon>
    </lineage>
</organism>
<evidence type="ECO:0000259" key="1">
    <source>
        <dbReference type="Pfam" id="PF17171"/>
    </source>
</evidence>
<reference evidence="3 4" key="1">
    <citation type="journal article" date="2013" name="PLoS ONE">
        <title>Predicting the Proteins of Angomonas deanei, Strigomonas culicis and Their Respective Endosymbionts Reveals New Aspects of the Trypanosomatidae Family.</title>
        <authorList>
            <person name="Motta M.C."/>
            <person name="Martins A.C."/>
            <person name="de Souza S.S."/>
            <person name="Catta-Preta C.M."/>
            <person name="Silva R."/>
            <person name="Klein C.C."/>
            <person name="de Almeida L.G."/>
            <person name="de Lima Cunha O."/>
            <person name="Ciapina L.P."/>
            <person name="Brocchi M."/>
            <person name="Colabardini A.C."/>
            <person name="de Araujo Lima B."/>
            <person name="Machado C.R."/>
            <person name="de Almeida Soares C.M."/>
            <person name="Probst C.M."/>
            <person name="de Menezes C.B."/>
            <person name="Thompson C.E."/>
            <person name="Bartholomeu D.C."/>
            <person name="Gradia D.F."/>
            <person name="Pavoni D.P."/>
            <person name="Grisard E.C."/>
            <person name="Fantinatti-Garboggini F."/>
            <person name="Marchini F.K."/>
            <person name="Rodrigues-Luiz G.F."/>
            <person name="Wagner G."/>
            <person name="Goldman G.H."/>
            <person name="Fietto J.L."/>
            <person name="Elias M.C."/>
            <person name="Goldman M.H."/>
            <person name="Sagot M.F."/>
            <person name="Pereira M."/>
            <person name="Stoco P.H."/>
            <person name="de Mendonca-Neto R.P."/>
            <person name="Teixeira S.M."/>
            <person name="Maciel T.E."/>
            <person name="de Oliveira Mendes T.A."/>
            <person name="Urmenyi T.P."/>
            <person name="de Souza W."/>
            <person name="Schenkman S."/>
            <person name="de Vasconcelos A.T."/>
        </authorList>
    </citation>
    <scope>NUCLEOTIDE SEQUENCE [LARGE SCALE GENOMIC DNA]</scope>
</reference>
<feature type="domain" description="Thioredoxin-like fold" evidence="2">
    <location>
        <begin position="6"/>
        <end position="68"/>
    </location>
</feature>